<evidence type="ECO:0000256" key="3">
    <source>
        <dbReference type="ARBA" id="ARBA00022691"/>
    </source>
</evidence>
<dbReference type="PATRIC" id="fig|1429438.4.peg.5639"/>
<dbReference type="PANTHER" id="PTHR43464">
    <property type="entry name" value="METHYLTRANSFERASE"/>
    <property type="match status" value="1"/>
</dbReference>
<keyword evidence="6" id="KW-1185">Reference proteome</keyword>
<accession>W4LD76</accession>
<keyword evidence="1" id="KW-0489">Methyltransferase</keyword>
<evidence type="ECO:0000256" key="2">
    <source>
        <dbReference type="ARBA" id="ARBA00022679"/>
    </source>
</evidence>
<dbReference type="Gene3D" id="3.40.50.150">
    <property type="entry name" value="Vaccinia Virus protein VP39"/>
    <property type="match status" value="1"/>
</dbReference>
<dbReference type="SUPFAM" id="SSF53335">
    <property type="entry name" value="S-adenosyl-L-methionine-dependent methyltransferases"/>
    <property type="match status" value="1"/>
</dbReference>
<dbReference type="InterPro" id="IPR029063">
    <property type="entry name" value="SAM-dependent_MTases_sf"/>
</dbReference>
<dbReference type="PANTHER" id="PTHR43464:SF19">
    <property type="entry name" value="UBIQUINONE BIOSYNTHESIS O-METHYLTRANSFERASE, MITOCHONDRIAL"/>
    <property type="match status" value="1"/>
</dbReference>
<dbReference type="EMBL" id="AZHW01000887">
    <property type="protein sequence ID" value="ETW95675.1"/>
    <property type="molecule type" value="Genomic_DNA"/>
</dbReference>
<dbReference type="CDD" id="cd02440">
    <property type="entry name" value="AdoMet_MTases"/>
    <property type="match status" value="1"/>
</dbReference>
<name>W4LD76_ENTF1</name>
<organism evidence="5 6">
    <name type="scientific">Entotheonella factor</name>
    <dbReference type="NCBI Taxonomy" id="1429438"/>
    <lineage>
        <taxon>Bacteria</taxon>
        <taxon>Pseudomonadati</taxon>
        <taxon>Nitrospinota/Tectimicrobiota group</taxon>
        <taxon>Candidatus Tectimicrobiota</taxon>
        <taxon>Candidatus Entotheonellia</taxon>
        <taxon>Candidatus Entotheonellales</taxon>
        <taxon>Candidatus Entotheonellaceae</taxon>
        <taxon>Candidatus Entotheonella</taxon>
    </lineage>
</organism>
<keyword evidence="3" id="KW-0949">S-adenosyl-L-methionine</keyword>
<dbReference type="GO" id="GO:0008757">
    <property type="term" value="F:S-adenosylmethionine-dependent methyltransferase activity"/>
    <property type="evidence" value="ECO:0007669"/>
    <property type="project" value="InterPro"/>
</dbReference>
<gene>
    <name evidence="5" type="ORF">ETSY1_29615</name>
</gene>
<evidence type="ECO:0000313" key="5">
    <source>
        <dbReference type="EMBL" id="ETW95675.1"/>
    </source>
</evidence>
<comment type="caution">
    <text evidence="5">The sequence shown here is derived from an EMBL/GenBank/DDBJ whole genome shotgun (WGS) entry which is preliminary data.</text>
</comment>
<dbReference type="HOGENOM" id="CLU_090201_3_1_7"/>
<dbReference type="InterPro" id="IPR013216">
    <property type="entry name" value="Methyltransf_11"/>
</dbReference>
<dbReference type="AlphaFoldDB" id="W4LD76"/>
<protein>
    <recommendedName>
        <fullName evidence="4">Methyltransferase type 11 domain-containing protein</fullName>
    </recommendedName>
</protein>
<keyword evidence="2" id="KW-0808">Transferase</keyword>
<proteinExistence type="predicted"/>
<sequence>MSSEQTPQDHGWLAQASTDSEEVAKYYDDWAADYNDTLVSWNYRAPVDIANLLKQYVPTDHRILDAGCGTGLSGQALRDAGYRDIVGIDISADSLVIAEQTNVYRHVQTQDLQQTPFPFDTDSFDALACVGVMTYISEPAPVLREYCRLISSGGYLVFTQRTDLFDSQDYNAVMAQLEDEGLWEVESVSEPHPYLPNNADYGDHILVIYIVARVK</sequence>
<dbReference type="Proteomes" id="UP000019141">
    <property type="component" value="Unassembled WGS sequence"/>
</dbReference>
<evidence type="ECO:0000256" key="1">
    <source>
        <dbReference type="ARBA" id="ARBA00022603"/>
    </source>
</evidence>
<dbReference type="Pfam" id="PF08241">
    <property type="entry name" value="Methyltransf_11"/>
    <property type="match status" value="1"/>
</dbReference>
<reference evidence="5 6" key="1">
    <citation type="journal article" date="2014" name="Nature">
        <title>An environmental bacterial taxon with a large and distinct metabolic repertoire.</title>
        <authorList>
            <person name="Wilson M.C."/>
            <person name="Mori T."/>
            <person name="Ruckert C."/>
            <person name="Uria A.R."/>
            <person name="Helf M.J."/>
            <person name="Takada K."/>
            <person name="Gernert C."/>
            <person name="Steffens U.A."/>
            <person name="Heycke N."/>
            <person name="Schmitt S."/>
            <person name="Rinke C."/>
            <person name="Helfrich E.J."/>
            <person name="Brachmann A.O."/>
            <person name="Gurgui C."/>
            <person name="Wakimoto T."/>
            <person name="Kracht M."/>
            <person name="Crusemann M."/>
            <person name="Hentschel U."/>
            <person name="Abe I."/>
            <person name="Matsunaga S."/>
            <person name="Kalinowski J."/>
            <person name="Takeyama H."/>
            <person name="Piel J."/>
        </authorList>
    </citation>
    <scope>NUCLEOTIDE SEQUENCE [LARGE SCALE GENOMIC DNA]</scope>
    <source>
        <strain evidence="6">TSY1</strain>
    </source>
</reference>
<evidence type="ECO:0000259" key="4">
    <source>
        <dbReference type="Pfam" id="PF08241"/>
    </source>
</evidence>
<evidence type="ECO:0000313" key="6">
    <source>
        <dbReference type="Proteomes" id="UP000019141"/>
    </source>
</evidence>
<feature type="domain" description="Methyltransferase type 11" evidence="4">
    <location>
        <begin position="64"/>
        <end position="158"/>
    </location>
</feature>
<dbReference type="GO" id="GO:0032259">
    <property type="term" value="P:methylation"/>
    <property type="evidence" value="ECO:0007669"/>
    <property type="project" value="UniProtKB-KW"/>
</dbReference>